<organism evidence="4 5">
    <name type="scientific">Trema orientale</name>
    <name type="common">Charcoal tree</name>
    <name type="synonym">Celtis orientalis</name>
    <dbReference type="NCBI Taxonomy" id="63057"/>
    <lineage>
        <taxon>Eukaryota</taxon>
        <taxon>Viridiplantae</taxon>
        <taxon>Streptophyta</taxon>
        <taxon>Embryophyta</taxon>
        <taxon>Tracheophyta</taxon>
        <taxon>Spermatophyta</taxon>
        <taxon>Magnoliopsida</taxon>
        <taxon>eudicotyledons</taxon>
        <taxon>Gunneridae</taxon>
        <taxon>Pentapetalae</taxon>
        <taxon>rosids</taxon>
        <taxon>fabids</taxon>
        <taxon>Rosales</taxon>
        <taxon>Cannabaceae</taxon>
        <taxon>Trema</taxon>
    </lineage>
</organism>
<keyword evidence="3" id="KW-0012">Acyltransferase</keyword>
<dbReference type="AlphaFoldDB" id="A0A2P5FRT2"/>
<evidence type="ECO:0000313" key="5">
    <source>
        <dbReference type="Proteomes" id="UP000237000"/>
    </source>
</evidence>
<evidence type="ECO:0000256" key="1">
    <source>
        <dbReference type="ARBA" id="ARBA00009861"/>
    </source>
</evidence>
<dbReference type="OrthoDB" id="671439at2759"/>
<name>A0A2P5FRT2_TREOI</name>
<comment type="similarity">
    <text evidence="1">Belongs to the plant acyltransferase family.</text>
</comment>
<dbReference type="InParanoid" id="A0A2P5FRT2"/>
<dbReference type="Proteomes" id="UP000237000">
    <property type="component" value="Unassembled WGS sequence"/>
</dbReference>
<dbReference type="PANTHER" id="PTHR31623">
    <property type="entry name" value="F21J9.9"/>
    <property type="match status" value="1"/>
</dbReference>
<evidence type="ECO:0000256" key="2">
    <source>
        <dbReference type="ARBA" id="ARBA00022679"/>
    </source>
</evidence>
<evidence type="ECO:0000256" key="3">
    <source>
        <dbReference type="ARBA" id="ARBA00023315"/>
    </source>
</evidence>
<accession>A0A2P5FRT2</accession>
<dbReference type="EMBL" id="JXTC01000012">
    <property type="protein sequence ID" value="POO00490.1"/>
    <property type="molecule type" value="Genomic_DNA"/>
</dbReference>
<dbReference type="Pfam" id="PF02458">
    <property type="entry name" value="Transferase"/>
    <property type="match status" value="1"/>
</dbReference>
<gene>
    <name evidence="4" type="ORF">TorRG33x02_035640</name>
</gene>
<dbReference type="Gene3D" id="3.30.559.10">
    <property type="entry name" value="Chloramphenicol acetyltransferase-like domain"/>
    <property type="match status" value="2"/>
</dbReference>
<keyword evidence="5" id="KW-1185">Reference proteome</keyword>
<dbReference type="PANTHER" id="PTHR31623:SF122">
    <property type="entry name" value="HXXXD-TYPE ACYL-TRANSFERASE FAMILY PROTEIN"/>
    <property type="match status" value="1"/>
</dbReference>
<reference evidence="5" key="1">
    <citation type="submission" date="2016-06" db="EMBL/GenBank/DDBJ databases">
        <title>Parallel loss of symbiosis genes in relatives of nitrogen-fixing non-legume Parasponia.</title>
        <authorList>
            <person name="Van Velzen R."/>
            <person name="Holmer R."/>
            <person name="Bu F."/>
            <person name="Rutten L."/>
            <person name="Van Zeijl A."/>
            <person name="Liu W."/>
            <person name="Santuari L."/>
            <person name="Cao Q."/>
            <person name="Sharma T."/>
            <person name="Shen D."/>
            <person name="Roswanjaya Y."/>
            <person name="Wardhani T."/>
            <person name="Kalhor M.S."/>
            <person name="Jansen J."/>
            <person name="Van den Hoogen J."/>
            <person name="Gungor B."/>
            <person name="Hartog M."/>
            <person name="Hontelez J."/>
            <person name="Verver J."/>
            <person name="Yang W.-C."/>
            <person name="Schijlen E."/>
            <person name="Repin R."/>
            <person name="Schilthuizen M."/>
            <person name="Schranz E."/>
            <person name="Heidstra R."/>
            <person name="Miyata K."/>
            <person name="Fedorova E."/>
            <person name="Kohlen W."/>
            <person name="Bisseling T."/>
            <person name="Smit S."/>
            <person name="Geurts R."/>
        </authorList>
    </citation>
    <scope>NUCLEOTIDE SEQUENCE [LARGE SCALE GENOMIC DNA]</scope>
    <source>
        <strain evidence="5">cv. RG33-2</strain>
    </source>
</reference>
<evidence type="ECO:0000313" key="4">
    <source>
        <dbReference type="EMBL" id="POO00490.1"/>
    </source>
</evidence>
<proteinExistence type="inferred from homology"/>
<keyword evidence="2 4" id="KW-0808">Transferase</keyword>
<protein>
    <submittedName>
        <fullName evidence="4">Transferase</fullName>
    </submittedName>
</protein>
<sequence length="436" mass="48822">METATKIEIFWRKSIKPSSPTPPHRRTLNLSLLAQTYPSIHGSMIFFYISSTTNFDSLLKSLSETIVHFYPFAGRLKNDNSIHCNDEGVYVVQAQIKCRLQIFLQKPDLKLLKHLLPTSDPEISKLPTEPISLIQLNIFSCGGIAISVCVSKKIADSSSLFSFIKTWAAINSGLHESVEPPKFLGAPLFPPADLPIMGLNNVPGEDDLGRVWATRRLVFDAQKLSHLKAQNLIKKPTNFELVSALVSKCAMVSAPTSQNKTPSLLYRELNLKDGSMSEPPLPENAVGNHVWLFPVMFEESHNKKDLFEVLIKMRKGLTEFCDDVANGFEGDDSFLLAREILRDPIEASKMGVNIYCCTSLCELPLYEVDFGFGKPIWATSPMSSNNMFAFTETKWGEGIEVVVTLEERHMAAFERDEELLRFASFNPSATSSYCRL</sequence>
<dbReference type="GO" id="GO:0016746">
    <property type="term" value="F:acyltransferase activity"/>
    <property type="evidence" value="ECO:0007669"/>
    <property type="project" value="UniProtKB-KW"/>
</dbReference>
<dbReference type="InterPro" id="IPR023213">
    <property type="entry name" value="CAT-like_dom_sf"/>
</dbReference>
<comment type="caution">
    <text evidence="4">The sequence shown here is derived from an EMBL/GenBank/DDBJ whole genome shotgun (WGS) entry which is preliminary data.</text>
</comment>